<proteinExistence type="predicted"/>
<dbReference type="InterPro" id="IPR043993">
    <property type="entry name" value="T4SS_pilin"/>
</dbReference>
<organism evidence="2 3">
    <name type="scientific">Candidatus Ryanbacteria bacterium CG10_big_fil_rev_8_21_14_0_10_43_42</name>
    <dbReference type="NCBI Taxonomy" id="1974864"/>
    <lineage>
        <taxon>Bacteria</taxon>
        <taxon>Candidatus Ryaniibacteriota</taxon>
    </lineage>
</organism>
<evidence type="ECO:0000313" key="2">
    <source>
        <dbReference type="EMBL" id="PJE64509.1"/>
    </source>
</evidence>
<name>A0A2M8KX60_9BACT</name>
<evidence type="ECO:0000256" key="1">
    <source>
        <dbReference type="SAM" id="Phobius"/>
    </source>
</evidence>
<evidence type="ECO:0008006" key="4">
    <source>
        <dbReference type="Google" id="ProtNLM"/>
    </source>
</evidence>
<accession>A0A2M8KX60</accession>
<evidence type="ECO:0000313" key="3">
    <source>
        <dbReference type="Proteomes" id="UP000229098"/>
    </source>
</evidence>
<dbReference type="Pfam" id="PF18895">
    <property type="entry name" value="T4SS_pilin"/>
    <property type="match status" value="1"/>
</dbReference>
<protein>
    <recommendedName>
        <fullName evidence="4">Transglycosylase SLT domain-containing protein</fullName>
    </recommendedName>
</protein>
<dbReference type="EMBL" id="PFEF01000005">
    <property type="protein sequence ID" value="PJE64509.1"/>
    <property type="molecule type" value="Genomic_DNA"/>
</dbReference>
<comment type="caution">
    <text evidence="2">The sequence shown here is derived from an EMBL/GenBank/DDBJ whole genome shotgun (WGS) entry which is preliminary data.</text>
</comment>
<keyword evidence="1" id="KW-0472">Membrane</keyword>
<gene>
    <name evidence="2" type="ORF">COU90_01555</name>
</gene>
<keyword evidence="1" id="KW-0812">Transmembrane</keyword>
<keyword evidence="1" id="KW-1133">Transmembrane helix</keyword>
<feature type="transmembrane region" description="Helical" evidence="1">
    <location>
        <begin position="57"/>
        <end position="81"/>
    </location>
</feature>
<dbReference type="Proteomes" id="UP000229098">
    <property type="component" value="Unassembled WGS sequence"/>
</dbReference>
<reference evidence="3" key="1">
    <citation type="submission" date="2017-09" db="EMBL/GenBank/DDBJ databases">
        <title>Depth-based differentiation of microbial function through sediment-hosted aquifers and enrichment of novel symbionts in the deep terrestrial subsurface.</title>
        <authorList>
            <person name="Probst A.J."/>
            <person name="Ladd B."/>
            <person name="Jarett J.K."/>
            <person name="Geller-Mcgrath D.E."/>
            <person name="Sieber C.M.K."/>
            <person name="Emerson J.B."/>
            <person name="Anantharaman K."/>
            <person name="Thomas B.C."/>
            <person name="Malmstrom R."/>
            <person name="Stieglmeier M."/>
            <person name="Klingl A."/>
            <person name="Woyke T."/>
            <person name="Ryan C.M."/>
            <person name="Banfield J.F."/>
        </authorList>
    </citation>
    <scope>NUCLEOTIDE SEQUENCE [LARGE SCALE GENOMIC DNA]</scope>
</reference>
<dbReference type="AlphaFoldDB" id="A0A2M8KX60"/>
<sequence>MRRILTTLFIIVLLFGLGGVLLGDMAHAQSGGLVPCGDTKACDLCDLYVLVKNIIDFILFKFILPVAVISLLIGGILLLTSRGNPGQLETGKAALYNTIIGILIAFAAWVIISTLLSTIGFKNFGGGLPWNDFPTCQARIVPAFTGGGGGGGGAEACDPTATPTRACTTTSGGAGTQACLNGIWDTACFEICTENLGDTQACNFMGCGPASGSQVCTENATYGKVWTTCQDNNPGDNCPAAGGGTCSPVSIGPCSVSALSSPSSCFASVANQASQICGAESAGNPTRESTVDRATGGGCPAPYPPNNCPFSIGLFQINIAVHSVAGLNCPSAFQLSGGKYVIVNQSLYTSCVVAAKNAKSNIKAACQVYAEAGNTWKDWSTAGDCNLL</sequence>
<feature type="transmembrane region" description="Helical" evidence="1">
    <location>
        <begin position="93"/>
        <end position="112"/>
    </location>
</feature>